<reference evidence="1" key="2">
    <citation type="submission" date="2015-06" db="UniProtKB">
        <authorList>
            <consortium name="EnsemblPlants"/>
        </authorList>
    </citation>
    <scope>IDENTIFICATION</scope>
    <source>
        <strain evidence="1">DM1-3 516 R44</strain>
    </source>
</reference>
<dbReference type="PaxDb" id="4113-PGSC0003DMT400089694"/>
<accession>M1DIQ3</accession>
<dbReference type="Gramene" id="PGSC0003DMT400089694">
    <property type="protein sequence ID" value="PGSC0003DMT400089694"/>
    <property type="gene ID" value="PGSC0003DMG400039265"/>
</dbReference>
<protein>
    <submittedName>
        <fullName evidence="1">Uncharacterized protein</fullName>
    </submittedName>
</protein>
<dbReference type="AlphaFoldDB" id="M1DIQ3"/>
<name>M1DIQ3_SOLTU</name>
<evidence type="ECO:0000313" key="1">
    <source>
        <dbReference type="EnsemblPlants" id="PGSC0003DMT400089694"/>
    </source>
</evidence>
<organism evidence="1 2">
    <name type="scientific">Solanum tuberosum</name>
    <name type="common">Potato</name>
    <dbReference type="NCBI Taxonomy" id="4113"/>
    <lineage>
        <taxon>Eukaryota</taxon>
        <taxon>Viridiplantae</taxon>
        <taxon>Streptophyta</taxon>
        <taxon>Embryophyta</taxon>
        <taxon>Tracheophyta</taxon>
        <taxon>Spermatophyta</taxon>
        <taxon>Magnoliopsida</taxon>
        <taxon>eudicotyledons</taxon>
        <taxon>Gunneridae</taxon>
        <taxon>Pentapetalae</taxon>
        <taxon>asterids</taxon>
        <taxon>lamiids</taxon>
        <taxon>Solanales</taxon>
        <taxon>Solanaceae</taxon>
        <taxon>Solanoideae</taxon>
        <taxon>Solaneae</taxon>
        <taxon>Solanum</taxon>
    </lineage>
</organism>
<sequence length="89" mass="10225">MGRRATQSAPTQTLKFGLWRSAPLRAPGTPGLLLFPTSFRLSFLESYLCFLVDFYTLSWPASYYDLMPFGMHHFYDADTGNKDQHSLLR</sequence>
<dbReference type="InParanoid" id="M1DIQ3"/>
<dbReference type="EnsemblPlants" id="PGSC0003DMT400089694">
    <property type="protein sequence ID" value="PGSC0003DMT400089694"/>
    <property type="gene ID" value="PGSC0003DMG400039265"/>
</dbReference>
<proteinExistence type="predicted"/>
<keyword evidence="2" id="KW-1185">Reference proteome</keyword>
<evidence type="ECO:0000313" key="2">
    <source>
        <dbReference type="Proteomes" id="UP000011115"/>
    </source>
</evidence>
<dbReference type="Proteomes" id="UP000011115">
    <property type="component" value="Unassembled WGS sequence"/>
</dbReference>
<dbReference type="HOGENOM" id="CLU_2459072_0_0_1"/>
<reference evidence="2" key="1">
    <citation type="journal article" date="2011" name="Nature">
        <title>Genome sequence and analysis of the tuber crop potato.</title>
        <authorList>
            <consortium name="The Potato Genome Sequencing Consortium"/>
        </authorList>
    </citation>
    <scope>NUCLEOTIDE SEQUENCE [LARGE SCALE GENOMIC DNA]</scope>
    <source>
        <strain evidence="2">cv. DM1-3 516 R44</strain>
    </source>
</reference>